<feature type="coiled-coil region" evidence="2">
    <location>
        <begin position="414"/>
        <end position="441"/>
    </location>
</feature>
<reference evidence="5" key="1">
    <citation type="submission" date="2022-11" db="UniProtKB">
        <authorList>
            <consortium name="WormBaseParasite"/>
        </authorList>
    </citation>
    <scope>IDENTIFICATION</scope>
</reference>
<feature type="compositionally biased region" description="Basic residues" evidence="3">
    <location>
        <begin position="64"/>
        <end position="76"/>
    </location>
</feature>
<dbReference type="AlphaFoldDB" id="A0A914VCR6"/>
<dbReference type="Proteomes" id="UP000887566">
    <property type="component" value="Unplaced"/>
</dbReference>
<dbReference type="WBParaSite" id="PSAMB.scaffold1807size27734.g15111.t1">
    <property type="protein sequence ID" value="PSAMB.scaffold1807size27734.g15111.t1"/>
    <property type="gene ID" value="PSAMB.scaffold1807size27734.g15111"/>
</dbReference>
<feature type="coiled-coil region" evidence="2">
    <location>
        <begin position="347"/>
        <end position="388"/>
    </location>
</feature>
<evidence type="ECO:0000256" key="3">
    <source>
        <dbReference type="SAM" id="MobiDB-lite"/>
    </source>
</evidence>
<keyword evidence="1 2" id="KW-0175">Coiled coil</keyword>
<proteinExistence type="predicted"/>
<protein>
    <submittedName>
        <fullName evidence="5">Coiled-coil domain-containing protein 102A</fullName>
    </submittedName>
</protein>
<keyword evidence="4" id="KW-1185">Reference proteome</keyword>
<feature type="region of interest" description="Disordered" evidence="3">
    <location>
        <begin position="1"/>
        <end position="108"/>
    </location>
</feature>
<name>A0A914VCR6_9BILA</name>
<feature type="region of interest" description="Disordered" evidence="3">
    <location>
        <begin position="289"/>
        <end position="317"/>
    </location>
</feature>
<accession>A0A914VCR6</accession>
<dbReference type="PANTHER" id="PTHR46292:SF1">
    <property type="entry name" value="COILED-COIL DOMAIN-CONTAINING PROTEIN 102A"/>
    <property type="match status" value="1"/>
</dbReference>
<evidence type="ECO:0000256" key="1">
    <source>
        <dbReference type="ARBA" id="ARBA00023054"/>
    </source>
</evidence>
<evidence type="ECO:0000313" key="5">
    <source>
        <dbReference type="WBParaSite" id="PSAMB.scaffold1807size27734.g15111.t1"/>
    </source>
</evidence>
<dbReference type="PANTHER" id="PTHR46292">
    <property type="entry name" value="COILED-COIL DOMAIN-CONTAINING PROTEIN 102A"/>
    <property type="match status" value="1"/>
</dbReference>
<feature type="compositionally biased region" description="Gly residues" evidence="3">
    <location>
        <begin position="8"/>
        <end position="20"/>
    </location>
</feature>
<evidence type="ECO:0000256" key="2">
    <source>
        <dbReference type="SAM" id="Coils"/>
    </source>
</evidence>
<evidence type="ECO:0000313" key="4">
    <source>
        <dbReference type="Proteomes" id="UP000887566"/>
    </source>
</evidence>
<organism evidence="4 5">
    <name type="scientific">Plectus sambesii</name>
    <dbReference type="NCBI Taxonomy" id="2011161"/>
    <lineage>
        <taxon>Eukaryota</taxon>
        <taxon>Metazoa</taxon>
        <taxon>Ecdysozoa</taxon>
        <taxon>Nematoda</taxon>
        <taxon>Chromadorea</taxon>
        <taxon>Plectida</taxon>
        <taxon>Plectina</taxon>
        <taxon>Plectoidea</taxon>
        <taxon>Plectidae</taxon>
        <taxon>Plectus</taxon>
    </lineage>
</organism>
<sequence length="444" mass="49931">MSIRLAGRGHGGGIVDGGAGAKRQCVGPRSERPVATETSSPSAGERPGAIDGATPDTLSCVHKPLSRRRCRRRRPGNGRGPPPPLLLLPRTMSSGGGGREDRSSVHNRYNESSIDLSDLWPARMMGSHQRGAMMHTRCRHTDWDQCEQLRLQELEEARTRAAQMEKTMRWWSECTASWREKWSTVRDERNRARDESHTLRAALDECHEQLDQAHSHKRQLEAHLAKYKAQIYRLSHYKTALQGQAEDDSRTSCEDIPPVPEPFMGVKIDAAVDARPLCSDISTLTDLGSSAHQSAIDPQSPHYDSHQTSSVREAHATGKKQQAGMIYCEADEFNDAMDKCTMLETKCTELQAQLSMANAKCDELEAAKKAAQDEIEELKKYYEEKVKSQATRRVNETKEADTIKTQRDEAWSEIETLKMEKEFLMQQLKSLKATADSVDQDMNR</sequence>